<dbReference type="EMBL" id="JARIHO010000008">
    <property type="protein sequence ID" value="KAJ7356704.1"/>
    <property type="molecule type" value="Genomic_DNA"/>
</dbReference>
<accession>A0AAD7EYY2</accession>
<dbReference type="Proteomes" id="UP001218218">
    <property type="component" value="Unassembled WGS sequence"/>
</dbReference>
<gene>
    <name evidence="2" type="ORF">DFH08DRAFT_463557</name>
</gene>
<evidence type="ECO:0000313" key="2">
    <source>
        <dbReference type="EMBL" id="KAJ7356704.1"/>
    </source>
</evidence>
<keyword evidence="3" id="KW-1185">Reference proteome</keyword>
<proteinExistence type="predicted"/>
<feature type="transmembrane region" description="Helical" evidence="1">
    <location>
        <begin position="108"/>
        <end position="128"/>
    </location>
</feature>
<protein>
    <submittedName>
        <fullName evidence="2">Uncharacterized protein</fullName>
    </submittedName>
</protein>
<keyword evidence="1" id="KW-1133">Transmembrane helix</keyword>
<comment type="caution">
    <text evidence="2">The sequence shown here is derived from an EMBL/GenBank/DDBJ whole genome shotgun (WGS) entry which is preliminary data.</text>
</comment>
<keyword evidence="1" id="KW-0812">Transmembrane</keyword>
<evidence type="ECO:0000313" key="3">
    <source>
        <dbReference type="Proteomes" id="UP001218218"/>
    </source>
</evidence>
<sequence>MNTSSNAESPGARTLFAHRSITNVVPMTAFVVAVAFIPLPTPFAWRVAATLLNRLLVTASCLTTNLENLQYLYVLYFLSAFFHTYSVVSLSPSNALTMGTLTLTPSSIIIMGLILNMLSFEFIILLRLTDEEITECARLIFVPHFFNLQSRIRGFRSPAHPPDQHLESVSAKN</sequence>
<dbReference type="AlphaFoldDB" id="A0AAD7EYY2"/>
<reference evidence="2" key="1">
    <citation type="submission" date="2023-03" db="EMBL/GenBank/DDBJ databases">
        <title>Massive genome expansion in bonnet fungi (Mycena s.s.) driven by repeated elements and novel gene families across ecological guilds.</title>
        <authorList>
            <consortium name="Lawrence Berkeley National Laboratory"/>
            <person name="Harder C.B."/>
            <person name="Miyauchi S."/>
            <person name="Viragh M."/>
            <person name="Kuo A."/>
            <person name="Thoen E."/>
            <person name="Andreopoulos B."/>
            <person name="Lu D."/>
            <person name="Skrede I."/>
            <person name="Drula E."/>
            <person name="Henrissat B."/>
            <person name="Morin E."/>
            <person name="Kohler A."/>
            <person name="Barry K."/>
            <person name="LaButti K."/>
            <person name="Morin E."/>
            <person name="Salamov A."/>
            <person name="Lipzen A."/>
            <person name="Mereny Z."/>
            <person name="Hegedus B."/>
            <person name="Baldrian P."/>
            <person name="Stursova M."/>
            <person name="Weitz H."/>
            <person name="Taylor A."/>
            <person name="Grigoriev I.V."/>
            <person name="Nagy L.G."/>
            <person name="Martin F."/>
            <person name="Kauserud H."/>
        </authorList>
    </citation>
    <scope>NUCLEOTIDE SEQUENCE</scope>
    <source>
        <strain evidence="2">CBHHK002</strain>
    </source>
</reference>
<name>A0AAD7EYY2_9AGAR</name>
<keyword evidence="1" id="KW-0472">Membrane</keyword>
<organism evidence="2 3">
    <name type="scientific">Mycena albidolilacea</name>
    <dbReference type="NCBI Taxonomy" id="1033008"/>
    <lineage>
        <taxon>Eukaryota</taxon>
        <taxon>Fungi</taxon>
        <taxon>Dikarya</taxon>
        <taxon>Basidiomycota</taxon>
        <taxon>Agaricomycotina</taxon>
        <taxon>Agaricomycetes</taxon>
        <taxon>Agaricomycetidae</taxon>
        <taxon>Agaricales</taxon>
        <taxon>Marasmiineae</taxon>
        <taxon>Mycenaceae</taxon>
        <taxon>Mycena</taxon>
    </lineage>
</organism>
<evidence type="ECO:0000256" key="1">
    <source>
        <dbReference type="SAM" id="Phobius"/>
    </source>
</evidence>
<feature type="transmembrane region" description="Helical" evidence="1">
    <location>
        <begin position="71"/>
        <end position="88"/>
    </location>
</feature>